<dbReference type="PROSITE" id="PS00488">
    <property type="entry name" value="PAL_HISTIDASE"/>
    <property type="match status" value="1"/>
</dbReference>
<dbReference type="RefSeq" id="WP_006974021.1">
    <property type="nucleotide sequence ID" value="NZ_ABCS01000057.1"/>
</dbReference>
<dbReference type="Pfam" id="PF00221">
    <property type="entry name" value="Lyase_aromatic"/>
    <property type="match status" value="1"/>
</dbReference>
<sequence length="523" mass="55024">MAKPESISLGPAPLTLEQVLAIAEGAGVSLDPDPAFREALGAGAARLAERLAAGERVYGVTTGFGESCVTEVPAGEVSSLPVNLMRFHGCGTGRIFSPREAAAIVAVRLASLTRGWSAVRPELIERLTLLLDRRVLPCIPAEGSVGASGDLTPLSYIAALLVGERECSVDGRIDSAAAVHEALGLTPLSLAPKESLAIMNGTSVMTALCCLALASAQRLCRLSAAVTAMVSDALDGNPAHFDARIFAAKPHPGQAAYARWVAEDLAYTPGPSFEGRIQDRYSIRCAPHVAGVLLDALPWMRQWTETELNGANDNPLIDPASGEALHGGNFYGGHACFVADSLKNLVANLADLHDRQMALMCSGVTNNGLPENLNGRSGPDRAAHHGFKAMQIAASALAAEALKNTMPASVFSRSTECHNQDKVSMGTIAAREALRVVELSEQVLAIVGLAAAQAVDLRVRAGGSCTERTRAMRDAIRRQAAFVDVDRRQDGDIAAMLQWIRGREWPAHLVADLDSGLASGAQP</sequence>
<dbReference type="SUPFAM" id="SSF48557">
    <property type="entry name" value="L-aspartase-like"/>
    <property type="match status" value="1"/>
</dbReference>
<dbReference type="Gene3D" id="1.10.275.10">
    <property type="entry name" value="Fumarase/aspartase (N-terminal domain)"/>
    <property type="match status" value="1"/>
</dbReference>
<dbReference type="STRING" id="391625.PPSIR1_04503"/>
<keyword evidence="2" id="KW-1185">Reference proteome</keyword>
<name>A6GBD0_9BACT</name>
<dbReference type="OrthoDB" id="9806955at2"/>
<dbReference type="InterPro" id="IPR001106">
    <property type="entry name" value="Aromatic_Lyase"/>
</dbReference>
<dbReference type="CDD" id="cd00332">
    <property type="entry name" value="PAL-HAL"/>
    <property type="match status" value="1"/>
</dbReference>
<accession>A6GBD0</accession>
<dbReference type="eggNOG" id="COG2986">
    <property type="taxonomic scope" value="Bacteria"/>
</dbReference>
<keyword evidence="1" id="KW-0456">Lyase</keyword>
<dbReference type="GO" id="GO:0016841">
    <property type="term" value="F:ammonia-lyase activity"/>
    <property type="evidence" value="ECO:0007669"/>
    <property type="project" value="InterPro"/>
</dbReference>
<dbReference type="InterPro" id="IPR008948">
    <property type="entry name" value="L-Aspartase-like"/>
</dbReference>
<proteinExistence type="predicted"/>
<dbReference type="Gene3D" id="1.20.200.10">
    <property type="entry name" value="Fumarase/aspartase (Central domain)"/>
    <property type="match status" value="1"/>
</dbReference>
<dbReference type="PANTHER" id="PTHR10362">
    <property type="entry name" value="HISTIDINE AMMONIA-LYASE"/>
    <property type="match status" value="1"/>
</dbReference>
<dbReference type="AlphaFoldDB" id="A6GBD0"/>
<gene>
    <name evidence="1" type="ORF">PPSIR1_04503</name>
</gene>
<evidence type="ECO:0000313" key="1">
    <source>
        <dbReference type="EMBL" id="EDM76839.1"/>
    </source>
</evidence>
<dbReference type="FunFam" id="1.20.200.10:FF:000012">
    <property type="entry name" value="Tyrosine ammonia-lyase"/>
    <property type="match status" value="1"/>
</dbReference>
<evidence type="ECO:0000313" key="2">
    <source>
        <dbReference type="Proteomes" id="UP000005801"/>
    </source>
</evidence>
<comment type="caution">
    <text evidence="1">The sequence shown here is derived from an EMBL/GenBank/DDBJ whole genome shotgun (WGS) entry which is preliminary data.</text>
</comment>
<dbReference type="EMBL" id="ABCS01000057">
    <property type="protein sequence ID" value="EDM76839.1"/>
    <property type="molecule type" value="Genomic_DNA"/>
</dbReference>
<organism evidence="1 2">
    <name type="scientific">Plesiocystis pacifica SIR-1</name>
    <dbReference type="NCBI Taxonomy" id="391625"/>
    <lineage>
        <taxon>Bacteria</taxon>
        <taxon>Pseudomonadati</taxon>
        <taxon>Myxococcota</taxon>
        <taxon>Polyangia</taxon>
        <taxon>Nannocystales</taxon>
        <taxon>Nannocystaceae</taxon>
        <taxon>Plesiocystis</taxon>
    </lineage>
</organism>
<dbReference type="InterPro" id="IPR022313">
    <property type="entry name" value="Phe/His_NH3-lyase_AS"/>
</dbReference>
<reference evidence="1 2" key="1">
    <citation type="submission" date="2007-06" db="EMBL/GenBank/DDBJ databases">
        <authorList>
            <person name="Shimkets L."/>
            <person name="Ferriera S."/>
            <person name="Johnson J."/>
            <person name="Kravitz S."/>
            <person name="Beeson K."/>
            <person name="Sutton G."/>
            <person name="Rogers Y.-H."/>
            <person name="Friedman R."/>
            <person name="Frazier M."/>
            <person name="Venter J.C."/>
        </authorList>
    </citation>
    <scope>NUCLEOTIDE SEQUENCE [LARGE SCALE GENOMIC DNA]</scope>
    <source>
        <strain evidence="1 2">SIR-1</strain>
    </source>
</reference>
<dbReference type="Proteomes" id="UP000005801">
    <property type="component" value="Unassembled WGS sequence"/>
</dbReference>
<protein>
    <submittedName>
        <fullName evidence="1">Histidine ammonia-lyase</fullName>
    </submittedName>
</protein>
<dbReference type="InterPro" id="IPR024083">
    <property type="entry name" value="Fumarase/histidase_N"/>
</dbReference>